<organism evidence="1 2">
    <name type="scientific">Panagrolaimus sp. ES5</name>
    <dbReference type="NCBI Taxonomy" id="591445"/>
    <lineage>
        <taxon>Eukaryota</taxon>
        <taxon>Metazoa</taxon>
        <taxon>Ecdysozoa</taxon>
        <taxon>Nematoda</taxon>
        <taxon>Chromadorea</taxon>
        <taxon>Rhabditida</taxon>
        <taxon>Tylenchina</taxon>
        <taxon>Panagrolaimomorpha</taxon>
        <taxon>Panagrolaimoidea</taxon>
        <taxon>Panagrolaimidae</taxon>
        <taxon>Panagrolaimus</taxon>
    </lineage>
</organism>
<evidence type="ECO:0000313" key="2">
    <source>
        <dbReference type="WBParaSite" id="ES5_v2.g30478.t1"/>
    </source>
</evidence>
<dbReference type="WBParaSite" id="ES5_v2.g30478.t1">
    <property type="protein sequence ID" value="ES5_v2.g30478.t1"/>
    <property type="gene ID" value="ES5_v2.g30478"/>
</dbReference>
<accession>A0AC34GLH0</accession>
<protein>
    <submittedName>
        <fullName evidence="2">C2H2-type domain-containing protein</fullName>
    </submittedName>
</protein>
<reference evidence="2" key="1">
    <citation type="submission" date="2022-11" db="UniProtKB">
        <authorList>
            <consortium name="WormBaseParasite"/>
        </authorList>
    </citation>
    <scope>IDENTIFICATION</scope>
</reference>
<proteinExistence type="predicted"/>
<name>A0AC34GLH0_9BILA</name>
<evidence type="ECO:0000313" key="1">
    <source>
        <dbReference type="Proteomes" id="UP000887579"/>
    </source>
</evidence>
<dbReference type="Proteomes" id="UP000887579">
    <property type="component" value="Unplaced"/>
</dbReference>
<sequence>MFQCPACDFTSTYSKNNVKSHMVSLHGITGDPISYMDEYAEQVEEFMKKCFPNVRGRARPFPGRTQNNNNSSNTNRNNSTKSRPRNSAPSPKAAPEPPRYPSQNVSPASLLLPKFPFFNNSIGSIHEK</sequence>